<dbReference type="InterPro" id="IPR032675">
    <property type="entry name" value="LRR_dom_sf"/>
</dbReference>
<dbReference type="EMBL" id="UZAJ01014411">
    <property type="protein sequence ID" value="VDO70220.1"/>
    <property type="molecule type" value="Genomic_DNA"/>
</dbReference>
<dbReference type="SUPFAM" id="SSF52058">
    <property type="entry name" value="L domain-like"/>
    <property type="match status" value="1"/>
</dbReference>
<accession>A0A183HT36</accession>
<sequence length="72" mass="8330">MMNNNGLVRMPTLEMTPRHRLAMEVIDFSNNHIEYLGDGQLRAVHANKIRLSNNHLREIGSHIFANCRFSLL</sequence>
<organism evidence="3">
    <name type="scientific">Onchocerca flexuosa</name>
    <dbReference type="NCBI Taxonomy" id="387005"/>
    <lineage>
        <taxon>Eukaryota</taxon>
        <taxon>Metazoa</taxon>
        <taxon>Ecdysozoa</taxon>
        <taxon>Nematoda</taxon>
        <taxon>Chromadorea</taxon>
        <taxon>Rhabditida</taxon>
        <taxon>Spirurina</taxon>
        <taxon>Spiruromorpha</taxon>
        <taxon>Filarioidea</taxon>
        <taxon>Onchocercidae</taxon>
        <taxon>Onchocerca</taxon>
    </lineage>
</organism>
<dbReference type="AlphaFoldDB" id="A0A183HT36"/>
<dbReference type="Gene3D" id="3.80.10.10">
    <property type="entry name" value="Ribonuclease Inhibitor"/>
    <property type="match status" value="1"/>
</dbReference>
<name>A0A183HT36_9BILA</name>
<proteinExistence type="predicted"/>
<gene>
    <name evidence="1" type="ORF">OFLC_LOCUS10646</name>
</gene>
<protein>
    <submittedName>
        <fullName evidence="3">Leucine Rich repeat-containing domain protein</fullName>
    </submittedName>
</protein>
<keyword evidence="2" id="KW-1185">Reference proteome</keyword>
<evidence type="ECO:0000313" key="3">
    <source>
        <dbReference type="WBParaSite" id="OFLC_0001064801-mRNA-1"/>
    </source>
</evidence>
<evidence type="ECO:0000313" key="2">
    <source>
        <dbReference type="Proteomes" id="UP000267606"/>
    </source>
</evidence>
<evidence type="ECO:0000313" key="1">
    <source>
        <dbReference type="EMBL" id="VDO70220.1"/>
    </source>
</evidence>
<dbReference type="STRING" id="387005.A0A183HT36"/>
<reference evidence="3" key="1">
    <citation type="submission" date="2016-06" db="UniProtKB">
        <authorList>
            <consortium name="WormBaseParasite"/>
        </authorList>
    </citation>
    <scope>IDENTIFICATION</scope>
</reference>
<reference evidence="1 2" key="2">
    <citation type="submission" date="2018-11" db="EMBL/GenBank/DDBJ databases">
        <authorList>
            <consortium name="Pathogen Informatics"/>
        </authorList>
    </citation>
    <scope>NUCLEOTIDE SEQUENCE [LARGE SCALE GENOMIC DNA]</scope>
</reference>
<dbReference type="WBParaSite" id="OFLC_0001064801-mRNA-1">
    <property type="protein sequence ID" value="OFLC_0001064801-mRNA-1"/>
    <property type="gene ID" value="OFLC_0001064801"/>
</dbReference>
<dbReference type="Proteomes" id="UP000267606">
    <property type="component" value="Unassembled WGS sequence"/>
</dbReference>